<keyword evidence="3" id="KW-0813">Transport</keyword>
<comment type="subcellular location">
    <subcellularLocation>
        <location evidence="1">Periplasm</location>
    </subcellularLocation>
</comment>
<dbReference type="Gene3D" id="3.10.105.10">
    <property type="entry name" value="Dipeptide-binding Protein, Domain 3"/>
    <property type="match status" value="1"/>
</dbReference>
<feature type="chain" id="PRO_5046425345" evidence="5">
    <location>
        <begin position="32"/>
        <end position="542"/>
    </location>
</feature>
<evidence type="ECO:0000313" key="8">
    <source>
        <dbReference type="Proteomes" id="UP000781958"/>
    </source>
</evidence>
<evidence type="ECO:0000256" key="3">
    <source>
        <dbReference type="ARBA" id="ARBA00022448"/>
    </source>
</evidence>
<organism evidence="7 8">
    <name type="scientific">Azospirillum rugosum</name>
    <dbReference type="NCBI Taxonomy" id="416170"/>
    <lineage>
        <taxon>Bacteria</taxon>
        <taxon>Pseudomonadati</taxon>
        <taxon>Pseudomonadota</taxon>
        <taxon>Alphaproteobacteria</taxon>
        <taxon>Rhodospirillales</taxon>
        <taxon>Azospirillaceae</taxon>
        <taxon>Azospirillum</taxon>
    </lineage>
</organism>
<comment type="similarity">
    <text evidence="2">Belongs to the bacterial solute-binding protein 5 family.</text>
</comment>
<keyword evidence="8" id="KW-1185">Reference proteome</keyword>
<dbReference type="InterPro" id="IPR000914">
    <property type="entry name" value="SBP_5_dom"/>
</dbReference>
<name>A0ABS4SI16_9PROT</name>
<gene>
    <name evidence="7" type="ORF">J2851_001898</name>
</gene>
<dbReference type="Pfam" id="PF00496">
    <property type="entry name" value="SBP_bac_5"/>
    <property type="match status" value="1"/>
</dbReference>
<evidence type="ECO:0000256" key="1">
    <source>
        <dbReference type="ARBA" id="ARBA00004418"/>
    </source>
</evidence>
<dbReference type="PANTHER" id="PTHR30290">
    <property type="entry name" value="PERIPLASMIC BINDING COMPONENT OF ABC TRANSPORTER"/>
    <property type="match status" value="1"/>
</dbReference>
<sequence length="542" mass="58661">MRRGRTPIPPYALRLCRVLLLALWVAGAGLAAPSRATAEDLAIGLGSEVTSLDPHFHNLTPNSIVGSHVFDSLTLPDEFKWPTPGLAVRWRPVDDNTWEFALRRNVVFHDGTPFTAADAAASLKRALAVQGSPYPYAAILRSVTDLVVVNDHTLRIRTSTPDPTIPAAVGQVAVIPARFADAAREDFDSGRAMVGTGPFRFLGSHGLSEVTLAANPVYWGGRPRWDKLTLRIMPVASERVAALTAGTVHVIDQVPPSDVGRLQADPQVAVRSGLSARLIYLALDVGRDRSPFVTDRNGAPLPRNPLKDPRVRRAISKAINRQGTVDLLLEGLGSPAGQLLPRGFFGTSPALKPDDYDPEAAKRLLAEAGWPNGFVLTLHAPNNRYANDAAVARTLGVALSRIGISTKVETLPSAEFFARAAKLEFSAYMSGITTDLGETTDILLSLIATYDDGRNRGRINRMRYSNPAIDSILERAVVTLDPMAREGLLREAVEGAMADAAVLPLYFESKTWAMRARYSFAPRADEFTLATEVEAKRPSAAK</sequence>
<dbReference type="Proteomes" id="UP000781958">
    <property type="component" value="Unassembled WGS sequence"/>
</dbReference>
<accession>A0ABS4SI16</accession>
<evidence type="ECO:0000256" key="2">
    <source>
        <dbReference type="ARBA" id="ARBA00005695"/>
    </source>
</evidence>
<dbReference type="SUPFAM" id="SSF53850">
    <property type="entry name" value="Periplasmic binding protein-like II"/>
    <property type="match status" value="1"/>
</dbReference>
<dbReference type="PANTHER" id="PTHR30290:SF9">
    <property type="entry name" value="OLIGOPEPTIDE-BINDING PROTEIN APPA"/>
    <property type="match status" value="1"/>
</dbReference>
<evidence type="ECO:0000259" key="6">
    <source>
        <dbReference type="Pfam" id="PF00496"/>
    </source>
</evidence>
<dbReference type="CDD" id="cd08498">
    <property type="entry name" value="PBP2_NikA_DppA_OppA_like_2"/>
    <property type="match status" value="1"/>
</dbReference>
<dbReference type="InterPro" id="IPR030678">
    <property type="entry name" value="Peptide/Ni-bd"/>
</dbReference>
<reference evidence="7 8" key="1">
    <citation type="submission" date="2021-03" db="EMBL/GenBank/DDBJ databases">
        <title>Genomic Encyclopedia of Type Strains, Phase III (KMG-III): the genomes of soil and plant-associated and newly described type strains.</title>
        <authorList>
            <person name="Whitman W."/>
        </authorList>
    </citation>
    <scope>NUCLEOTIDE SEQUENCE [LARGE SCALE GENOMIC DNA]</scope>
    <source>
        <strain evidence="7 8">IMMIB AFH-6</strain>
    </source>
</reference>
<dbReference type="InterPro" id="IPR039424">
    <property type="entry name" value="SBP_5"/>
</dbReference>
<dbReference type="EMBL" id="JAGINP010000005">
    <property type="protein sequence ID" value="MBP2292137.1"/>
    <property type="molecule type" value="Genomic_DNA"/>
</dbReference>
<dbReference type="Gene3D" id="3.40.190.10">
    <property type="entry name" value="Periplasmic binding protein-like II"/>
    <property type="match status" value="1"/>
</dbReference>
<dbReference type="PIRSF" id="PIRSF002741">
    <property type="entry name" value="MppA"/>
    <property type="match status" value="1"/>
</dbReference>
<keyword evidence="4 5" id="KW-0732">Signal</keyword>
<dbReference type="RefSeq" id="WP_209765962.1">
    <property type="nucleotide sequence ID" value="NZ_JAGINP010000005.1"/>
</dbReference>
<comment type="caution">
    <text evidence="7">The sequence shown here is derived from an EMBL/GenBank/DDBJ whole genome shotgun (WGS) entry which is preliminary data.</text>
</comment>
<protein>
    <submittedName>
        <fullName evidence="7">Peptide/nickel transport system substrate-binding protein</fullName>
    </submittedName>
</protein>
<evidence type="ECO:0000313" key="7">
    <source>
        <dbReference type="EMBL" id="MBP2292137.1"/>
    </source>
</evidence>
<evidence type="ECO:0000256" key="4">
    <source>
        <dbReference type="ARBA" id="ARBA00022729"/>
    </source>
</evidence>
<feature type="signal peptide" evidence="5">
    <location>
        <begin position="1"/>
        <end position="31"/>
    </location>
</feature>
<proteinExistence type="inferred from homology"/>
<feature type="domain" description="Solute-binding protein family 5" evidence="6">
    <location>
        <begin position="82"/>
        <end position="444"/>
    </location>
</feature>
<evidence type="ECO:0000256" key="5">
    <source>
        <dbReference type="SAM" id="SignalP"/>
    </source>
</evidence>
<dbReference type="Gene3D" id="3.90.76.10">
    <property type="entry name" value="Dipeptide-binding Protein, Domain 1"/>
    <property type="match status" value="1"/>
</dbReference>